<name>D3EZX7_CONWI</name>
<dbReference type="SUPFAM" id="SSF56784">
    <property type="entry name" value="HAD-like"/>
    <property type="match status" value="1"/>
</dbReference>
<evidence type="ECO:0000313" key="1">
    <source>
        <dbReference type="EMBL" id="ADB49953.1"/>
    </source>
</evidence>
<organism evidence="1 2">
    <name type="scientific">Conexibacter woesei (strain DSM 14684 / CCUG 47730 / CIP 108061 / JCM 11494 / NBRC 100937 / ID131577)</name>
    <dbReference type="NCBI Taxonomy" id="469383"/>
    <lineage>
        <taxon>Bacteria</taxon>
        <taxon>Bacillati</taxon>
        <taxon>Actinomycetota</taxon>
        <taxon>Thermoleophilia</taxon>
        <taxon>Solirubrobacterales</taxon>
        <taxon>Conexibacteraceae</taxon>
        <taxon>Conexibacter</taxon>
    </lineage>
</organism>
<dbReference type="HOGENOM" id="CLU_052514_0_0_11"/>
<dbReference type="Proteomes" id="UP000008229">
    <property type="component" value="Chromosome"/>
</dbReference>
<reference evidence="2" key="2">
    <citation type="submission" date="2010-01" db="EMBL/GenBank/DDBJ databases">
        <title>The complete genome of Conexibacter woesei DSM 14684.</title>
        <authorList>
            <consortium name="US DOE Joint Genome Institute (JGI-PGF)"/>
            <person name="Lucas S."/>
            <person name="Copeland A."/>
            <person name="Lapidus A."/>
            <person name="Glavina del Rio T."/>
            <person name="Dalin E."/>
            <person name="Tice H."/>
            <person name="Bruce D."/>
            <person name="Goodwin L."/>
            <person name="Pitluck S."/>
            <person name="Kyrpides N."/>
            <person name="Mavromatis K."/>
            <person name="Ivanova N."/>
            <person name="Mikhailova N."/>
            <person name="Chertkov O."/>
            <person name="Brettin T."/>
            <person name="Detter J.C."/>
            <person name="Han C."/>
            <person name="Larimer F."/>
            <person name="Land M."/>
            <person name="Hauser L."/>
            <person name="Markowitz V."/>
            <person name="Cheng J.-F."/>
            <person name="Hugenholtz P."/>
            <person name="Woyke T."/>
            <person name="Wu D."/>
            <person name="Pukall R."/>
            <person name="Steenblock K."/>
            <person name="Schneider S."/>
            <person name="Klenk H.-P."/>
            <person name="Eisen J.A."/>
        </authorList>
    </citation>
    <scope>NUCLEOTIDE SEQUENCE [LARGE SCALE GENOMIC DNA]</scope>
    <source>
        <strain evidence="2">DSM 14684 / CIP 108061 / JCM 11494 / NBRC 100937 / ID131577</strain>
    </source>
</reference>
<dbReference type="eggNOG" id="COG0560">
    <property type="taxonomic scope" value="Bacteria"/>
</dbReference>
<evidence type="ECO:0000313" key="2">
    <source>
        <dbReference type="Proteomes" id="UP000008229"/>
    </source>
</evidence>
<proteinExistence type="predicted"/>
<dbReference type="CDD" id="cd01427">
    <property type="entry name" value="HAD_like"/>
    <property type="match status" value="1"/>
</dbReference>
<reference evidence="1 2" key="1">
    <citation type="journal article" date="2010" name="Stand. Genomic Sci.">
        <title>Complete genome sequence of Conexibacter woesei type strain (ID131577).</title>
        <authorList>
            <person name="Pukall R."/>
            <person name="Lapidus A."/>
            <person name="Glavina Del Rio T."/>
            <person name="Copeland A."/>
            <person name="Tice H."/>
            <person name="Cheng J.-F."/>
            <person name="Lucas S."/>
            <person name="Chen F."/>
            <person name="Nolan M."/>
            <person name="Bruce D."/>
            <person name="Goodwin L."/>
            <person name="Pitluck S."/>
            <person name="Mavromatis K."/>
            <person name="Ivanova N."/>
            <person name="Ovchinnikova G."/>
            <person name="Pati A."/>
            <person name="Chen A."/>
            <person name="Palaniappan K."/>
            <person name="Land M."/>
            <person name="Hauser L."/>
            <person name="Chang Y.-J."/>
            <person name="Jeffries C.D."/>
            <person name="Chain P."/>
            <person name="Meincke L."/>
            <person name="Sims D."/>
            <person name="Brettin T."/>
            <person name="Detter J.C."/>
            <person name="Rohde M."/>
            <person name="Goeker M."/>
            <person name="Bristow J."/>
            <person name="Eisen J.A."/>
            <person name="Markowitz V."/>
            <person name="Kyrpides N.C."/>
            <person name="Klenk H.-P."/>
            <person name="Hugenholtz P."/>
        </authorList>
    </citation>
    <scope>NUCLEOTIDE SEQUENCE [LARGE SCALE GENOMIC DNA]</scope>
    <source>
        <strain evidence="2">DSM 14684 / CIP 108061 / JCM 11494 / NBRC 100937 / ID131577</strain>
    </source>
</reference>
<dbReference type="Pfam" id="PF12710">
    <property type="entry name" value="HAD"/>
    <property type="match status" value="1"/>
</dbReference>
<dbReference type="Gene3D" id="3.40.50.1000">
    <property type="entry name" value="HAD superfamily/HAD-like"/>
    <property type="match status" value="1"/>
</dbReference>
<dbReference type="InterPro" id="IPR023214">
    <property type="entry name" value="HAD_sf"/>
</dbReference>
<keyword evidence="2" id="KW-1185">Reference proteome</keyword>
<dbReference type="STRING" id="469383.Cwoe_1525"/>
<dbReference type="EMBL" id="CP001854">
    <property type="protein sequence ID" value="ADB49953.1"/>
    <property type="molecule type" value="Genomic_DNA"/>
</dbReference>
<dbReference type="AlphaFoldDB" id="D3EZX7"/>
<sequence>MQDDPLPSWQDTATRAAIVAFVEAAAGDGAGHVAPQERVAVFDNDGTLWCEKPIPIQLDFVLRRFAAMAQDNPALRGRQPWKAAREHDGAWLSGALVKHYDGDDADLRLLLGGVLEAFGEMTVDAYAEEVAAFLATASHPSLKRPYRACAFRPMVELLRYLEGHGFATYIASGGDRDFMRPAAEALYAIPRERVIGSSFALRYDAPTGSGGAGGAVVYKRGLDFLDDGPEKPVRIWSRVGRRPLVAVGNSNGDVPMLEFAGGAELPALRLVLRHDDAEREFAYDDGAEQVLARVARGAQDGWHAISMRDDWADVFGDAPGPS</sequence>
<protein>
    <submittedName>
        <fullName evidence="1">Putative nonspecific acid phosphatase</fullName>
    </submittedName>
</protein>
<dbReference type="RefSeq" id="WP_012933004.1">
    <property type="nucleotide sequence ID" value="NC_013739.1"/>
</dbReference>
<dbReference type="OrthoDB" id="9799365at2"/>
<accession>D3EZX7</accession>
<gene>
    <name evidence="1" type="ordered locus">Cwoe_1525</name>
</gene>
<dbReference type="InterPro" id="IPR036412">
    <property type="entry name" value="HAD-like_sf"/>
</dbReference>
<dbReference type="KEGG" id="cwo:Cwoe_1525"/>